<name>A0AA44NF52_CITFR</name>
<reference evidence="1 2" key="1">
    <citation type="submission" date="2017-04" db="EMBL/GenBank/DDBJ databases">
        <title>Emergence of KPC-2-producing Citrobacter isolates from sediments of a Chinese river.</title>
        <authorList>
            <person name="Zheng B."/>
        </authorList>
    </citation>
    <scope>NUCLEOTIDE SEQUENCE [LARGE SCALE GENOMIC DNA]</scope>
    <source>
        <strain evidence="1 2">C191</strain>
    </source>
</reference>
<comment type="caution">
    <text evidence="1">The sequence shown here is derived from an EMBL/GenBank/DDBJ whole genome shotgun (WGS) entry which is preliminary data.</text>
</comment>
<dbReference type="RefSeq" id="WP_023277130.1">
    <property type="nucleotide sequence ID" value="NZ_CP126536.1"/>
</dbReference>
<evidence type="ECO:0000313" key="1">
    <source>
        <dbReference type="EMBL" id="OYQ92085.1"/>
    </source>
</evidence>
<organism evidence="1 2">
    <name type="scientific">Citrobacter freundii</name>
    <dbReference type="NCBI Taxonomy" id="546"/>
    <lineage>
        <taxon>Bacteria</taxon>
        <taxon>Pseudomonadati</taxon>
        <taxon>Pseudomonadota</taxon>
        <taxon>Gammaproteobacteria</taxon>
        <taxon>Enterobacterales</taxon>
        <taxon>Enterobacteriaceae</taxon>
        <taxon>Citrobacter</taxon>
        <taxon>Citrobacter freundii complex</taxon>
    </lineage>
</organism>
<dbReference type="AlphaFoldDB" id="A0AA44NF52"/>
<evidence type="ECO:0000313" key="2">
    <source>
        <dbReference type="Proteomes" id="UP000215827"/>
    </source>
</evidence>
<dbReference type="Proteomes" id="UP000215827">
    <property type="component" value="Unassembled WGS sequence"/>
</dbReference>
<sequence>MNKDQIIQVLNETENDSPVARAELARFLVKTIYNFVKMERPEGEGLDGRDGPERRSMGKIVDAAENHYFNMIKESHEKQGIGRRNPEE</sequence>
<gene>
    <name evidence="1" type="ORF">B9P89_29280</name>
</gene>
<accession>A0AA44NF52</accession>
<dbReference type="EMBL" id="NEFA01000090">
    <property type="protein sequence ID" value="OYQ92085.1"/>
    <property type="molecule type" value="Genomic_DNA"/>
</dbReference>
<protein>
    <submittedName>
        <fullName evidence="1">Uncharacterized protein</fullName>
    </submittedName>
</protein>
<proteinExistence type="predicted"/>